<evidence type="ECO:0000313" key="1">
    <source>
        <dbReference type="EMBL" id="PAE07620.1"/>
    </source>
</evidence>
<comment type="caution">
    <text evidence="1">The sequence shown here is derived from an EMBL/GenBank/DDBJ whole genome shotgun (WGS) entry which is preliminary data.</text>
</comment>
<organism evidence="1 2">
    <name type="scientific">Terribacillus saccharophilus</name>
    <dbReference type="NCBI Taxonomy" id="361277"/>
    <lineage>
        <taxon>Bacteria</taxon>
        <taxon>Bacillati</taxon>
        <taxon>Bacillota</taxon>
        <taxon>Bacilli</taxon>
        <taxon>Bacillales</taxon>
        <taxon>Bacillaceae</taxon>
        <taxon>Terribacillus</taxon>
    </lineage>
</organism>
<evidence type="ECO:0000313" key="2">
    <source>
        <dbReference type="Proteomes" id="UP000216475"/>
    </source>
</evidence>
<gene>
    <name evidence="1" type="ORF">CHI12_09580</name>
</gene>
<dbReference type="Proteomes" id="UP000216475">
    <property type="component" value="Unassembled WGS sequence"/>
</dbReference>
<dbReference type="AlphaFoldDB" id="A0A268HCR0"/>
<evidence type="ECO:0008006" key="3">
    <source>
        <dbReference type="Google" id="ProtNLM"/>
    </source>
</evidence>
<name>A0A268HCR0_9BACI</name>
<reference evidence="1 2" key="1">
    <citation type="submission" date="2017-07" db="EMBL/GenBank/DDBJ databases">
        <title>Isolation and whole genome analysis of endospore-forming bacteria from heroin.</title>
        <authorList>
            <person name="Kalinowski J."/>
            <person name="Ahrens B."/>
            <person name="Al-Dilaimi A."/>
            <person name="Winkler A."/>
            <person name="Wibberg D."/>
            <person name="Schleenbecker U."/>
            <person name="Ruckert C."/>
            <person name="Wolfel R."/>
            <person name="Grass G."/>
        </authorList>
    </citation>
    <scope>NUCLEOTIDE SEQUENCE [LARGE SCALE GENOMIC DNA]</scope>
    <source>
        <strain evidence="1 2">7509</strain>
    </source>
</reference>
<proteinExistence type="predicted"/>
<sequence length="85" mass="10123">MYTFDNKEQLIEFIQKDMLTSSEALEFLRITRSRLSQLLKNEKIVPNVPGKIVCSFAKIWRNEKLYKRNKQRSIARMTKKMGEVI</sequence>
<protein>
    <recommendedName>
        <fullName evidence="3">DNA-binding protein</fullName>
    </recommendedName>
</protein>
<dbReference type="EMBL" id="NPBH01000039">
    <property type="protein sequence ID" value="PAE07620.1"/>
    <property type="molecule type" value="Genomic_DNA"/>
</dbReference>
<accession>A0A268HCR0</accession>